<evidence type="ECO:0000256" key="2">
    <source>
        <dbReference type="SAM" id="SignalP"/>
    </source>
</evidence>
<evidence type="ECO:0000313" key="3">
    <source>
        <dbReference type="EMBL" id="MCY1006617.1"/>
    </source>
</evidence>
<protein>
    <recommendedName>
        <fullName evidence="5">Lipoprotein</fullName>
    </recommendedName>
</protein>
<dbReference type="Proteomes" id="UP001150924">
    <property type="component" value="Unassembled WGS sequence"/>
</dbReference>
<name>A0A9X3EM98_9BACT</name>
<feature type="signal peptide" evidence="2">
    <location>
        <begin position="1"/>
        <end position="18"/>
    </location>
</feature>
<evidence type="ECO:0008006" key="5">
    <source>
        <dbReference type="Google" id="ProtNLM"/>
    </source>
</evidence>
<sequence>MRHPRPLLTLSLLIPALAACPGDPGDTDGGTTTETGTAADTDTDTTAPTTGEPSAPQLPTDRFFLRIDDTPPPPVVLEMDKAKALEIFGEVAAKDIKLIELDSGPLLDNVLATIQSSCGDKWNVYDDTVKNGDLPVDPQHDCNLTALGKLYDGDPVANDPTKWRTSPQFAMVRLLTMTPRNADVATTVMEDFQYLFSLYDNETVNGLTFSDVLAASLFCGGHELGSVQCTEKLKDSKLDKAHEGDLHTRPFIPVAVLRDALKVTLLASHPNIANSEGKLPVTLYDALMDMQPLSDKLGPVGDHPGLLVPDDADFTTYSDALTPEFKMIATADSNLRRVDGIDASEGAGEMFLSLDAAPLAFDFNDPVKVVIEGIAASPTVDMRMAIAELDTKVPSCVEGNATCAPNLPGSPLGDTYVWSQPEWSLERIIAQAAYDAFKDLDYPFYCFAPGLPCLAGASIGVVDPGWAEFDIQVPNLVSPAPQYLWEMLLDVAQDIIHDPAGNDAFMRDMNGKIVGVEQNTADNLEEGAARPVFALKGVPIGFTAEEMVAQIRPTLQSQAEKIADVILGNYWTSNGRLDFYYRRAADGGTPYLFFVGPDDKRPDADDPSQLAAWDYAKPGFFADPELTDKLSSLTIDGVPDTEHEKYRLPEGESTLFIQDDAGDTYELRFTVPAGADPVEIVVRVRKL</sequence>
<feature type="chain" id="PRO_5040855070" description="Lipoprotein" evidence="2">
    <location>
        <begin position="19"/>
        <end position="687"/>
    </location>
</feature>
<reference evidence="3" key="1">
    <citation type="submission" date="2022-11" db="EMBL/GenBank/DDBJ databases">
        <title>Minimal conservation of predation-associated metabolite biosynthetic gene clusters underscores biosynthetic potential of Myxococcota including descriptions for ten novel species: Archangium lansinium sp. nov., Myxococcus landrumus sp. nov., Nannocystis bai.</title>
        <authorList>
            <person name="Ahearne A."/>
            <person name="Stevens C."/>
            <person name="Phillips K."/>
        </authorList>
    </citation>
    <scope>NUCLEOTIDE SEQUENCE</scope>
    <source>
        <strain evidence="3">Na p29</strain>
    </source>
</reference>
<dbReference type="AlphaFoldDB" id="A0A9X3EM98"/>
<keyword evidence="4" id="KW-1185">Reference proteome</keyword>
<gene>
    <name evidence="3" type="ORF">OV079_13860</name>
</gene>
<keyword evidence="2" id="KW-0732">Signal</keyword>
<feature type="region of interest" description="Disordered" evidence="1">
    <location>
        <begin position="21"/>
        <end position="61"/>
    </location>
</feature>
<evidence type="ECO:0000313" key="4">
    <source>
        <dbReference type="Proteomes" id="UP001150924"/>
    </source>
</evidence>
<dbReference type="RefSeq" id="WP_267768897.1">
    <property type="nucleotide sequence ID" value="NZ_JAPNKE010000002.1"/>
</dbReference>
<comment type="caution">
    <text evidence="3">The sequence shown here is derived from an EMBL/GenBank/DDBJ whole genome shotgun (WGS) entry which is preliminary data.</text>
</comment>
<feature type="compositionally biased region" description="Low complexity" evidence="1">
    <location>
        <begin position="21"/>
        <end position="53"/>
    </location>
</feature>
<dbReference type="EMBL" id="JAPNKE010000002">
    <property type="protein sequence ID" value="MCY1006617.1"/>
    <property type="molecule type" value="Genomic_DNA"/>
</dbReference>
<dbReference type="PROSITE" id="PS51257">
    <property type="entry name" value="PROKAR_LIPOPROTEIN"/>
    <property type="match status" value="1"/>
</dbReference>
<organism evidence="3 4">
    <name type="scientific">Nannocystis pusilla</name>
    <dbReference type="NCBI Taxonomy" id="889268"/>
    <lineage>
        <taxon>Bacteria</taxon>
        <taxon>Pseudomonadati</taxon>
        <taxon>Myxococcota</taxon>
        <taxon>Polyangia</taxon>
        <taxon>Nannocystales</taxon>
        <taxon>Nannocystaceae</taxon>
        <taxon>Nannocystis</taxon>
    </lineage>
</organism>
<proteinExistence type="predicted"/>
<accession>A0A9X3EM98</accession>
<evidence type="ECO:0000256" key="1">
    <source>
        <dbReference type="SAM" id="MobiDB-lite"/>
    </source>
</evidence>